<dbReference type="InterPro" id="IPR009061">
    <property type="entry name" value="DNA-bd_dom_put_sf"/>
</dbReference>
<gene>
    <name evidence="4" type="ORF">Kalk_02245</name>
</gene>
<keyword evidence="2" id="KW-0175">Coiled coil</keyword>
<feature type="coiled-coil region" evidence="2">
    <location>
        <begin position="97"/>
        <end position="131"/>
    </location>
</feature>
<dbReference type="Gene3D" id="1.10.1660.10">
    <property type="match status" value="1"/>
</dbReference>
<dbReference type="EMBL" id="CP022684">
    <property type="protein sequence ID" value="AUM11319.1"/>
    <property type="molecule type" value="Genomic_DNA"/>
</dbReference>
<keyword evidence="5" id="KW-1185">Reference proteome</keyword>
<dbReference type="SMART" id="SM00422">
    <property type="entry name" value="HTH_MERR"/>
    <property type="match status" value="1"/>
</dbReference>
<feature type="domain" description="HTH merR-type" evidence="3">
    <location>
        <begin position="12"/>
        <end position="79"/>
    </location>
</feature>
<sequence>MTDSKLEVKSVTYTISDLSREFDITTRAIRFYEDQGLLTPKREGQKRIYGPRDRVLLKLILRGKRLGFTLAESRVLFDMYDPDSGNSKQLQQFLAMLDEKEALLDQQLHDIEIMKIELKEARQRCVNALKAGQ</sequence>
<evidence type="ECO:0000256" key="2">
    <source>
        <dbReference type="SAM" id="Coils"/>
    </source>
</evidence>
<dbReference type="PROSITE" id="PS50937">
    <property type="entry name" value="HTH_MERR_2"/>
    <property type="match status" value="1"/>
</dbReference>
<dbReference type="GO" id="GO:0003677">
    <property type="term" value="F:DNA binding"/>
    <property type="evidence" value="ECO:0007669"/>
    <property type="project" value="UniProtKB-KW"/>
</dbReference>
<protein>
    <submittedName>
        <fullName evidence="4">MerR family transcriptional regulator</fullName>
    </submittedName>
</protein>
<dbReference type="Proteomes" id="UP000235116">
    <property type="component" value="Chromosome"/>
</dbReference>
<name>A0A2K9LG44_9GAMM</name>
<dbReference type="KEGG" id="kak:Kalk_02245"/>
<organism evidence="4 5">
    <name type="scientific">Ketobacter alkanivorans</name>
    <dbReference type="NCBI Taxonomy" id="1917421"/>
    <lineage>
        <taxon>Bacteria</taxon>
        <taxon>Pseudomonadati</taxon>
        <taxon>Pseudomonadota</taxon>
        <taxon>Gammaproteobacteria</taxon>
        <taxon>Pseudomonadales</taxon>
        <taxon>Ketobacteraceae</taxon>
        <taxon>Ketobacter</taxon>
    </lineage>
</organism>
<dbReference type="PANTHER" id="PTHR30204:SF58">
    <property type="entry name" value="HTH-TYPE TRANSCRIPTIONAL REGULATOR YFMP"/>
    <property type="match status" value="1"/>
</dbReference>
<evidence type="ECO:0000259" key="3">
    <source>
        <dbReference type="PROSITE" id="PS50937"/>
    </source>
</evidence>
<reference evidence="5" key="1">
    <citation type="submission" date="2017-08" db="EMBL/GenBank/DDBJ databases">
        <title>Direct submision.</title>
        <authorList>
            <person name="Kim S.-J."/>
            <person name="Rhee S.-K."/>
        </authorList>
    </citation>
    <scope>NUCLEOTIDE SEQUENCE [LARGE SCALE GENOMIC DNA]</scope>
    <source>
        <strain evidence="5">GI5</strain>
    </source>
</reference>
<dbReference type="OrthoDB" id="9803659at2"/>
<dbReference type="PANTHER" id="PTHR30204">
    <property type="entry name" value="REDOX-CYCLING DRUG-SENSING TRANSCRIPTIONAL ACTIVATOR SOXR"/>
    <property type="match status" value="1"/>
</dbReference>
<dbReference type="CDD" id="cd04776">
    <property type="entry name" value="HTH_GnyR"/>
    <property type="match status" value="1"/>
</dbReference>
<keyword evidence="1" id="KW-0238">DNA-binding</keyword>
<evidence type="ECO:0000313" key="5">
    <source>
        <dbReference type="Proteomes" id="UP000235116"/>
    </source>
</evidence>
<evidence type="ECO:0000256" key="1">
    <source>
        <dbReference type="ARBA" id="ARBA00023125"/>
    </source>
</evidence>
<evidence type="ECO:0000313" key="4">
    <source>
        <dbReference type="EMBL" id="AUM11319.1"/>
    </source>
</evidence>
<dbReference type="InterPro" id="IPR000551">
    <property type="entry name" value="MerR-type_HTH_dom"/>
</dbReference>
<proteinExistence type="predicted"/>
<dbReference type="Pfam" id="PF13411">
    <property type="entry name" value="MerR_1"/>
    <property type="match status" value="1"/>
</dbReference>
<accession>A0A2K9LG44</accession>
<dbReference type="GO" id="GO:0003700">
    <property type="term" value="F:DNA-binding transcription factor activity"/>
    <property type="evidence" value="ECO:0007669"/>
    <property type="project" value="InterPro"/>
</dbReference>
<dbReference type="InterPro" id="IPR047057">
    <property type="entry name" value="MerR_fam"/>
</dbReference>
<dbReference type="RefSeq" id="WP_101892659.1">
    <property type="nucleotide sequence ID" value="NZ_CP022684.1"/>
</dbReference>
<dbReference type="SUPFAM" id="SSF46955">
    <property type="entry name" value="Putative DNA-binding domain"/>
    <property type="match status" value="1"/>
</dbReference>
<dbReference type="AlphaFoldDB" id="A0A2K9LG44"/>